<dbReference type="AlphaFoldDB" id="A0A375HU28"/>
<keyword evidence="1" id="KW-0614">Plasmid</keyword>
<geneLocation type="plasmid" evidence="2">
    <name>cbm2636p</name>
</geneLocation>
<organism evidence="1 2">
    <name type="scientific">Cupriavidus taiwanensis</name>
    <dbReference type="NCBI Taxonomy" id="164546"/>
    <lineage>
        <taxon>Bacteria</taxon>
        <taxon>Pseudomonadati</taxon>
        <taxon>Pseudomonadota</taxon>
        <taxon>Betaproteobacteria</taxon>
        <taxon>Burkholderiales</taxon>
        <taxon>Burkholderiaceae</taxon>
        <taxon>Cupriavidus</taxon>
    </lineage>
</organism>
<protein>
    <submittedName>
        <fullName evidence="1">Transposase</fullName>
    </submittedName>
</protein>
<dbReference type="EMBL" id="LT984815">
    <property type="protein sequence ID" value="SPD69548.1"/>
    <property type="molecule type" value="Genomic_DNA"/>
</dbReference>
<name>A0A375HU28_9BURK</name>
<evidence type="ECO:0000313" key="2">
    <source>
        <dbReference type="Proteomes" id="UP000254259"/>
    </source>
</evidence>
<gene>
    <name evidence="1" type="ORF">CBM2636_P20235</name>
</gene>
<evidence type="ECO:0000313" key="1">
    <source>
        <dbReference type="EMBL" id="SPD69548.1"/>
    </source>
</evidence>
<reference evidence="1 2" key="1">
    <citation type="submission" date="2018-01" db="EMBL/GenBank/DDBJ databases">
        <authorList>
            <person name="Clerissi C."/>
        </authorList>
    </citation>
    <scope>NUCLEOTIDE SEQUENCE [LARGE SCALE GENOMIC DNA]</scope>
    <source>
        <strain evidence="1">Cupriavidus taiwanensis SWF 66322</strain>
        <plasmid evidence="2">cbm2636p</plasmid>
    </source>
</reference>
<dbReference type="Proteomes" id="UP000254259">
    <property type="component" value="Plasmid CBM2636p"/>
</dbReference>
<accession>A0A375HU28</accession>
<sequence length="61" mass="7005">MLQRRLKDVVVALAYKIAEKLYWPMGANGLSWGRRPPSPALNRPLKYLQRTSARRLAEALL</sequence>
<proteinExistence type="predicted"/>